<dbReference type="OrthoDB" id="7372156at2"/>
<gene>
    <name evidence="2" type="ORF">DS843_30590</name>
</gene>
<protein>
    <submittedName>
        <fullName evidence="2">Uncharacterized protein</fullName>
    </submittedName>
</protein>
<dbReference type="AlphaFoldDB" id="A0A9W7NFQ5"/>
<dbReference type="Proteomes" id="UP000480854">
    <property type="component" value="Unassembled WGS sequence"/>
</dbReference>
<proteinExistence type="predicted"/>
<keyword evidence="3" id="KW-1185">Reference proteome</keyword>
<feature type="compositionally biased region" description="Low complexity" evidence="1">
    <location>
        <begin position="1"/>
        <end position="31"/>
    </location>
</feature>
<organism evidence="2 3">
    <name type="scientific">Roseomonas genomospecies 6</name>
    <dbReference type="NCBI Taxonomy" id="214106"/>
    <lineage>
        <taxon>Bacteria</taxon>
        <taxon>Pseudomonadati</taxon>
        <taxon>Pseudomonadota</taxon>
        <taxon>Alphaproteobacteria</taxon>
        <taxon>Acetobacterales</taxon>
        <taxon>Roseomonadaceae</taxon>
        <taxon>Roseomonas</taxon>
    </lineage>
</organism>
<accession>A0A9W7NFQ5</accession>
<dbReference type="RefSeq" id="WP_149472593.1">
    <property type="nucleotide sequence ID" value="NZ_QOKW01000065.1"/>
</dbReference>
<dbReference type="EMBL" id="QOKW01000065">
    <property type="protein sequence ID" value="KAA0675656.1"/>
    <property type="molecule type" value="Genomic_DNA"/>
</dbReference>
<evidence type="ECO:0000313" key="2">
    <source>
        <dbReference type="EMBL" id="KAA0675656.1"/>
    </source>
</evidence>
<name>A0A9W7NFQ5_9PROT</name>
<evidence type="ECO:0000256" key="1">
    <source>
        <dbReference type="SAM" id="MobiDB-lite"/>
    </source>
</evidence>
<reference evidence="2 3" key="1">
    <citation type="submission" date="2018-07" db="EMBL/GenBank/DDBJ databases">
        <title>Genome sequence of Azospirillum sp. ATCC 49961.</title>
        <authorList>
            <person name="Sant'Anna F.H."/>
            <person name="Baldani J.I."/>
            <person name="Zilli J.E."/>
            <person name="Reis V.M."/>
            <person name="Hartmann A."/>
            <person name="Cruz L."/>
            <person name="de Souza E.M."/>
            <person name="de Oliveira Pedrosa F."/>
            <person name="Passaglia L.M.P."/>
        </authorList>
    </citation>
    <scope>NUCLEOTIDE SEQUENCE [LARGE SCALE GENOMIC DNA]</scope>
    <source>
        <strain evidence="2 3">ATCC 49961</strain>
    </source>
</reference>
<comment type="caution">
    <text evidence="2">The sequence shown here is derived from an EMBL/GenBank/DDBJ whole genome shotgun (WGS) entry which is preliminary data.</text>
</comment>
<sequence length="159" mass="17225">MTTAVVPLPTAPVPTSAPATPTSSLPSAVASQARLERDDLRWELRDREMMPDKIGELAAMVERVIEQASPPAGVEAVLLGIEGLAARFGLAIPDPDALEADVVELAAWPVDEWEAALDGIRCTFRSGYSRFPTIADFRAAVGRNADRLRRIGDLRRLVH</sequence>
<evidence type="ECO:0000313" key="3">
    <source>
        <dbReference type="Proteomes" id="UP000480854"/>
    </source>
</evidence>
<feature type="region of interest" description="Disordered" evidence="1">
    <location>
        <begin position="1"/>
        <end position="32"/>
    </location>
</feature>